<evidence type="ECO:0000256" key="4">
    <source>
        <dbReference type="ARBA" id="ARBA00023163"/>
    </source>
</evidence>
<dbReference type="Pfam" id="PF04082">
    <property type="entry name" value="Fungal_trans"/>
    <property type="match status" value="1"/>
</dbReference>
<evidence type="ECO:0000259" key="6">
    <source>
        <dbReference type="PROSITE" id="PS50048"/>
    </source>
</evidence>
<evidence type="ECO:0000256" key="3">
    <source>
        <dbReference type="ARBA" id="ARBA00023125"/>
    </source>
</evidence>
<dbReference type="CDD" id="cd00067">
    <property type="entry name" value="GAL4"/>
    <property type="match status" value="1"/>
</dbReference>
<dbReference type="AlphaFoldDB" id="A0A0G4P3Z8"/>
<dbReference type="EMBL" id="HG793138">
    <property type="protein sequence ID" value="CRL20988.1"/>
    <property type="molecule type" value="Genomic_DNA"/>
</dbReference>
<dbReference type="Proteomes" id="UP000053732">
    <property type="component" value="Unassembled WGS sequence"/>
</dbReference>
<evidence type="ECO:0000256" key="1">
    <source>
        <dbReference type="ARBA" id="ARBA00022723"/>
    </source>
</evidence>
<name>A0A0G4P3Z8_PENC3</name>
<dbReference type="STRING" id="1429867.A0A0G4P3Z8"/>
<dbReference type="Gene3D" id="4.10.240.10">
    <property type="entry name" value="Zn(2)-C6 fungal-type DNA-binding domain"/>
    <property type="match status" value="1"/>
</dbReference>
<keyword evidence="8" id="KW-1185">Reference proteome</keyword>
<protein>
    <submittedName>
        <fullName evidence="7">Fungal transcriptional regulatory protein, N-terminal</fullName>
    </submittedName>
</protein>
<reference evidence="7 8" key="1">
    <citation type="journal article" date="2014" name="Nat. Commun.">
        <title>Multiple recent horizontal transfers of a large genomic region in cheese making fungi.</title>
        <authorList>
            <person name="Cheeseman K."/>
            <person name="Ropars J."/>
            <person name="Renault P."/>
            <person name="Dupont J."/>
            <person name="Gouzy J."/>
            <person name="Branca A."/>
            <person name="Abraham A.L."/>
            <person name="Ceppi M."/>
            <person name="Conseiller E."/>
            <person name="Debuchy R."/>
            <person name="Malagnac F."/>
            <person name="Goarin A."/>
            <person name="Silar P."/>
            <person name="Lacoste S."/>
            <person name="Sallet E."/>
            <person name="Bensimon A."/>
            <person name="Giraud T."/>
            <person name="Brygoo Y."/>
        </authorList>
    </citation>
    <scope>NUCLEOTIDE SEQUENCE [LARGE SCALE GENOMIC DNA]</scope>
    <source>
        <strain evidence="8">FM 013</strain>
    </source>
</reference>
<dbReference type="GO" id="GO:0003677">
    <property type="term" value="F:DNA binding"/>
    <property type="evidence" value="ECO:0007669"/>
    <property type="project" value="UniProtKB-KW"/>
</dbReference>
<dbReference type="PROSITE" id="PS00463">
    <property type="entry name" value="ZN2_CY6_FUNGAL_1"/>
    <property type="match status" value="1"/>
</dbReference>
<keyword evidence="5" id="KW-0539">Nucleus</keyword>
<dbReference type="SMART" id="SM00066">
    <property type="entry name" value="GAL4"/>
    <property type="match status" value="1"/>
</dbReference>
<dbReference type="InterPro" id="IPR001138">
    <property type="entry name" value="Zn2Cys6_DnaBD"/>
</dbReference>
<evidence type="ECO:0000256" key="5">
    <source>
        <dbReference type="ARBA" id="ARBA00023242"/>
    </source>
</evidence>
<dbReference type="PANTHER" id="PTHR46910">
    <property type="entry name" value="TRANSCRIPTION FACTOR PDR1"/>
    <property type="match status" value="1"/>
</dbReference>
<evidence type="ECO:0000256" key="2">
    <source>
        <dbReference type="ARBA" id="ARBA00023015"/>
    </source>
</evidence>
<dbReference type="GO" id="GO:0008270">
    <property type="term" value="F:zinc ion binding"/>
    <property type="evidence" value="ECO:0007669"/>
    <property type="project" value="InterPro"/>
</dbReference>
<gene>
    <name evidence="7" type="ORF">PCAMFM013_S005g000152</name>
</gene>
<keyword evidence="2" id="KW-0805">Transcription regulation</keyword>
<evidence type="ECO:0000313" key="7">
    <source>
        <dbReference type="EMBL" id="CRL20988.1"/>
    </source>
</evidence>
<feature type="domain" description="Zn(2)-C6 fungal-type" evidence="6">
    <location>
        <begin position="17"/>
        <end position="52"/>
    </location>
</feature>
<dbReference type="PROSITE" id="PS50048">
    <property type="entry name" value="ZN2_CY6_FUNGAL_2"/>
    <property type="match status" value="1"/>
</dbReference>
<dbReference type="CDD" id="cd12148">
    <property type="entry name" value="fungal_TF_MHR"/>
    <property type="match status" value="1"/>
</dbReference>
<accession>A0A0G4P3Z8</accession>
<sequence>MMLQGTQSTRADLSTQACDTCRKRKVKCKLQRSGHILSRCARCEHLNLPCTFDSPSKIRGPKKRYPAEIRPEAHHVTTVPHRTDDLCDRGLFKAIMQDYLGYIYPMVPIVHRPSFRKALQEDQDREDDGFLALILSIAALVVATMRSRFQAYQSDSYSLRFSSRKEFIHFCYQKVMGLRTSSYFDELNFQKFAVPYLFFAAYLQLGDHNWARMLSVEAMQIARLLNLHRISDYDGLNCIETQLRKKGFWLIFYCFVHAHLQNLLGERLTYLDPVLLNSINPEDLMPLEVDDEFIFEHEVLANANNEPCLVSGFIFHSHVFWAAIRSPHPNTAADDPCACMRAKDPRAQVLYFQERLDCLQNLLIDIPSFLQPWESTPENFSEDVVDKNTKAIQLQLSSLRANLHVTHLWLQSLILDQLEAAQSHQQSKPSATNTEPAGLDQRSLWLERQKLCRQLFFILFNFPRLSLEANGLHLANKVRDIMTSLLACPFHPDDPISKQAAEYVQLSTEILSRLDSSESMNTMHLQTWVDTDRIQR</sequence>
<keyword evidence="3" id="KW-0238">DNA-binding</keyword>
<proteinExistence type="predicted"/>
<dbReference type="Pfam" id="PF00172">
    <property type="entry name" value="Zn_clus"/>
    <property type="match status" value="1"/>
</dbReference>
<dbReference type="GO" id="GO:0006351">
    <property type="term" value="P:DNA-templated transcription"/>
    <property type="evidence" value="ECO:0007669"/>
    <property type="project" value="InterPro"/>
</dbReference>
<dbReference type="InterPro" id="IPR050987">
    <property type="entry name" value="AtrR-like"/>
</dbReference>
<dbReference type="InterPro" id="IPR036864">
    <property type="entry name" value="Zn2-C6_fun-type_DNA-bd_sf"/>
</dbReference>
<dbReference type="GO" id="GO:0000981">
    <property type="term" value="F:DNA-binding transcription factor activity, RNA polymerase II-specific"/>
    <property type="evidence" value="ECO:0007669"/>
    <property type="project" value="InterPro"/>
</dbReference>
<dbReference type="PANTHER" id="PTHR46910:SF40">
    <property type="entry name" value="ZN(II)2CYS6 TRANSCRIPTION FACTOR (EUROFUNG)"/>
    <property type="match status" value="1"/>
</dbReference>
<dbReference type="InterPro" id="IPR007219">
    <property type="entry name" value="XnlR_reg_dom"/>
</dbReference>
<dbReference type="SUPFAM" id="SSF57701">
    <property type="entry name" value="Zn2/Cys6 DNA-binding domain"/>
    <property type="match status" value="1"/>
</dbReference>
<keyword evidence="1" id="KW-0479">Metal-binding</keyword>
<organism evidence="7 8">
    <name type="scientific">Penicillium camemberti (strain FM 013)</name>
    <dbReference type="NCBI Taxonomy" id="1429867"/>
    <lineage>
        <taxon>Eukaryota</taxon>
        <taxon>Fungi</taxon>
        <taxon>Dikarya</taxon>
        <taxon>Ascomycota</taxon>
        <taxon>Pezizomycotina</taxon>
        <taxon>Eurotiomycetes</taxon>
        <taxon>Eurotiomycetidae</taxon>
        <taxon>Eurotiales</taxon>
        <taxon>Aspergillaceae</taxon>
        <taxon>Penicillium</taxon>
    </lineage>
</organism>
<keyword evidence="4" id="KW-0804">Transcription</keyword>
<evidence type="ECO:0000313" key="8">
    <source>
        <dbReference type="Proteomes" id="UP000053732"/>
    </source>
</evidence>